<dbReference type="Proteomes" id="UP001145087">
    <property type="component" value="Unassembled WGS sequence"/>
</dbReference>
<dbReference type="AlphaFoldDB" id="A0A9X3F3J3"/>
<keyword evidence="2" id="KW-1185">Reference proteome</keyword>
<sequence length="230" mass="27153">MQQKIFILFLFVWILAAKSWGQMFLADVQFDKVNEVAVEAYVNRQMQNDKQTFWDVKPSLTPTSSTDGFCFHEREYVIKDSLYKVWDYYVHTNPGDAWNAGKLGFGMLFSKERDEMIYADDKVDRIEPGQVVYLNLHLLKIKNIATAFEIIKVDGKDGVIEFSYLDDNVTLGKQQLNFVKTPKGYTKIVHRSFFKSESVLRDHFLYPYFHTRMTNTYHRNMKRMYKSQSN</sequence>
<dbReference type="RefSeq" id="WP_343331542.1">
    <property type="nucleotide sequence ID" value="NZ_JAPOHD010000005.1"/>
</dbReference>
<evidence type="ECO:0000313" key="1">
    <source>
        <dbReference type="EMBL" id="MCY1719207.1"/>
    </source>
</evidence>
<dbReference type="EMBL" id="JAPOHD010000005">
    <property type="protein sequence ID" value="MCY1719207.1"/>
    <property type="molecule type" value="Genomic_DNA"/>
</dbReference>
<comment type="caution">
    <text evidence="1">The sequence shown here is derived from an EMBL/GenBank/DDBJ whole genome shotgun (WGS) entry which is preliminary data.</text>
</comment>
<organism evidence="1 2">
    <name type="scientific">Draconibacterium aestuarii</name>
    <dbReference type="NCBI Taxonomy" id="2998507"/>
    <lineage>
        <taxon>Bacteria</taxon>
        <taxon>Pseudomonadati</taxon>
        <taxon>Bacteroidota</taxon>
        <taxon>Bacteroidia</taxon>
        <taxon>Marinilabiliales</taxon>
        <taxon>Prolixibacteraceae</taxon>
        <taxon>Draconibacterium</taxon>
    </lineage>
</organism>
<gene>
    <name evidence="1" type="ORF">OU798_02580</name>
</gene>
<name>A0A9X3F3J3_9BACT</name>
<protein>
    <submittedName>
        <fullName evidence="1">Uncharacterized protein</fullName>
    </submittedName>
</protein>
<evidence type="ECO:0000313" key="2">
    <source>
        <dbReference type="Proteomes" id="UP001145087"/>
    </source>
</evidence>
<reference evidence="1" key="1">
    <citation type="submission" date="2022-11" db="EMBL/GenBank/DDBJ databases">
        <title>Marilongibacter aestuarii gen. nov., sp. nov., isolated from tidal flat sediment.</title>
        <authorList>
            <person name="Jiayan W."/>
        </authorList>
    </citation>
    <scope>NUCLEOTIDE SEQUENCE</scope>
    <source>
        <strain evidence="1">Z1-6</strain>
    </source>
</reference>
<proteinExistence type="predicted"/>
<accession>A0A9X3F3J3</accession>